<evidence type="ECO:0000256" key="2">
    <source>
        <dbReference type="ARBA" id="ARBA00023136"/>
    </source>
</evidence>
<evidence type="ECO:0000259" key="4">
    <source>
        <dbReference type="Pfam" id="PF00593"/>
    </source>
</evidence>
<keyword evidence="2" id="KW-0472">Membrane</keyword>
<dbReference type="Pfam" id="PF00593">
    <property type="entry name" value="TonB_dep_Rec_b-barrel"/>
    <property type="match status" value="1"/>
</dbReference>
<sequence>MGASEQVGVELEFKGEKDNLQWGVNYAFIDVNDKFDLFSQGVSFVGLEFERSTPKHKVNLHGGYSLDGFSIDLYGQFVSSSDRIVPNAGGGLTLDRVDDFFTLSGQASYDITDWWKVTLSAVAFDSKTHRPSQVDAAERQVYLQTSFHW</sequence>
<feature type="domain" description="TonB-dependent receptor-like beta-barrel" evidence="4">
    <location>
        <begin position="8"/>
        <end position="120"/>
    </location>
</feature>
<protein>
    <recommendedName>
        <fullName evidence="4">TonB-dependent receptor-like beta-barrel domain-containing protein</fullName>
    </recommendedName>
</protein>
<accession>A0A5A7N7U2</accession>
<dbReference type="Proteomes" id="UP000324996">
    <property type="component" value="Unassembled WGS sequence"/>
</dbReference>
<dbReference type="GO" id="GO:0009279">
    <property type="term" value="C:cell outer membrane"/>
    <property type="evidence" value="ECO:0007669"/>
    <property type="project" value="UniProtKB-SubCell"/>
</dbReference>
<evidence type="ECO:0000313" key="5">
    <source>
        <dbReference type="EMBL" id="GER03705.1"/>
    </source>
</evidence>
<keyword evidence="3" id="KW-0998">Cell outer membrane</keyword>
<organism evidence="5 6">
    <name type="scientific">Iodidimonas nitroreducens</name>
    <dbReference type="NCBI Taxonomy" id="1236968"/>
    <lineage>
        <taxon>Bacteria</taxon>
        <taxon>Pseudomonadati</taxon>
        <taxon>Pseudomonadota</taxon>
        <taxon>Alphaproteobacteria</taxon>
        <taxon>Iodidimonadales</taxon>
        <taxon>Iodidimonadaceae</taxon>
        <taxon>Iodidimonas</taxon>
    </lineage>
</organism>
<evidence type="ECO:0000313" key="6">
    <source>
        <dbReference type="Proteomes" id="UP000324996"/>
    </source>
</evidence>
<dbReference type="InterPro" id="IPR036942">
    <property type="entry name" value="Beta-barrel_TonB_sf"/>
</dbReference>
<proteinExistence type="predicted"/>
<evidence type="ECO:0000256" key="3">
    <source>
        <dbReference type="ARBA" id="ARBA00023237"/>
    </source>
</evidence>
<dbReference type="EMBL" id="BKCN01000005">
    <property type="protein sequence ID" value="GER03705.1"/>
    <property type="molecule type" value="Genomic_DNA"/>
</dbReference>
<dbReference type="InterPro" id="IPR000531">
    <property type="entry name" value="Beta-barrel_TonB"/>
</dbReference>
<dbReference type="SUPFAM" id="SSF56935">
    <property type="entry name" value="Porins"/>
    <property type="match status" value="1"/>
</dbReference>
<keyword evidence="6" id="KW-1185">Reference proteome</keyword>
<reference evidence="5 6" key="1">
    <citation type="submission" date="2019-09" db="EMBL/GenBank/DDBJ databases">
        <title>NBRP : Genome information of microbial organism related human and environment.</title>
        <authorList>
            <person name="Hattori M."/>
            <person name="Oshima K."/>
            <person name="Inaba H."/>
            <person name="Suda W."/>
            <person name="Sakamoto M."/>
            <person name="Iino T."/>
            <person name="Kitahara M."/>
            <person name="Oshida Y."/>
            <person name="Iida T."/>
            <person name="Kudo T."/>
            <person name="Itoh T."/>
            <person name="Ohkuma M."/>
        </authorList>
    </citation>
    <scope>NUCLEOTIDE SEQUENCE [LARGE SCALE GENOMIC DNA]</scope>
    <source>
        <strain evidence="5 6">Q-1</strain>
    </source>
</reference>
<name>A0A5A7N7U2_9PROT</name>
<comment type="caution">
    <text evidence="5">The sequence shown here is derived from an EMBL/GenBank/DDBJ whole genome shotgun (WGS) entry which is preliminary data.</text>
</comment>
<comment type="subcellular location">
    <subcellularLocation>
        <location evidence="1">Cell outer membrane</location>
    </subcellularLocation>
</comment>
<gene>
    <name evidence="5" type="ORF">JCM17846_13870</name>
</gene>
<evidence type="ECO:0000256" key="1">
    <source>
        <dbReference type="ARBA" id="ARBA00004442"/>
    </source>
</evidence>
<dbReference type="Gene3D" id="2.40.170.20">
    <property type="entry name" value="TonB-dependent receptor, beta-barrel domain"/>
    <property type="match status" value="1"/>
</dbReference>
<dbReference type="AlphaFoldDB" id="A0A5A7N7U2"/>